<reference evidence="1" key="1">
    <citation type="submission" date="2020-11" db="EMBL/GenBank/DDBJ databases">
        <title>Isolation and identification of active actinomycetes.</title>
        <authorList>
            <person name="Sun X."/>
        </authorList>
    </citation>
    <scope>NUCLEOTIDE SEQUENCE</scope>
    <source>
        <strain evidence="1">NEAU-A11</strain>
    </source>
</reference>
<protein>
    <submittedName>
        <fullName evidence="1">Uncharacterized protein</fullName>
    </submittedName>
</protein>
<sequence>MLTTALHLLDTRNTHAARDVLSRHLDTVDLTAYTDDPVLIDLVLLYASLTDGPRQLTAAEFAYATTRLPGWDQPRRDQAAWLLGTAAHHQHDYPRASAIRTALLSNLHSTDPSEALRVRTELADSLHHSGRCGEAVRHAEQAWRGWQHSTEPSPYLGARIAISYARKLAACQRHTDLHALIAQARDADSSFETPLHPLTPGSPTADALAAQHHPICAGRLCTDGVLDVDALTADHPHPGQQ</sequence>
<evidence type="ECO:0000313" key="2">
    <source>
        <dbReference type="Proteomes" id="UP000598146"/>
    </source>
</evidence>
<dbReference type="EMBL" id="JADQTO010000056">
    <property type="protein sequence ID" value="MBG0569169.1"/>
    <property type="molecule type" value="Genomic_DNA"/>
</dbReference>
<proteinExistence type="predicted"/>
<evidence type="ECO:0000313" key="1">
    <source>
        <dbReference type="EMBL" id="MBG0569169.1"/>
    </source>
</evidence>
<accession>A0A931CFH0</accession>
<keyword evidence="2" id="KW-1185">Reference proteome</keyword>
<comment type="caution">
    <text evidence="1">The sequence shown here is derived from an EMBL/GenBank/DDBJ whole genome shotgun (WGS) entry which is preliminary data.</text>
</comment>
<name>A0A931CFH0_9ACTN</name>
<dbReference type="RefSeq" id="WP_196420913.1">
    <property type="nucleotide sequence ID" value="NZ_JADQTO010000056.1"/>
</dbReference>
<dbReference type="Proteomes" id="UP000598146">
    <property type="component" value="Unassembled WGS sequence"/>
</dbReference>
<organism evidence="1 2">
    <name type="scientific">Actinoplanes aureus</name>
    <dbReference type="NCBI Taxonomy" id="2792083"/>
    <lineage>
        <taxon>Bacteria</taxon>
        <taxon>Bacillati</taxon>
        <taxon>Actinomycetota</taxon>
        <taxon>Actinomycetes</taxon>
        <taxon>Micromonosporales</taxon>
        <taxon>Micromonosporaceae</taxon>
        <taxon>Actinoplanes</taxon>
    </lineage>
</organism>
<gene>
    <name evidence="1" type="ORF">I4J89_47955</name>
</gene>
<dbReference type="AlphaFoldDB" id="A0A931CFH0"/>